<keyword evidence="1" id="KW-0560">Oxidoreductase</keyword>
<dbReference type="Gene3D" id="3.30.360.10">
    <property type="entry name" value="Dihydrodipicolinate Reductase, domain 2"/>
    <property type="match status" value="1"/>
</dbReference>
<dbReference type="EMBL" id="NVUS01000007">
    <property type="protein sequence ID" value="PCJ01664.1"/>
    <property type="molecule type" value="Genomic_DNA"/>
</dbReference>
<protein>
    <submittedName>
        <fullName evidence="4">Oxidoreductase</fullName>
    </submittedName>
</protein>
<dbReference type="AlphaFoldDB" id="A0A2A4Z3G0"/>
<dbReference type="InterPro" id="IPR036291">
    <property type="entry name" value="NAD(P)-bd_dom_sf"/>
</dbReference>
<dbReference type="GO" id="GO:0000166">
    <property type="term" value="F:nucleotide binding"/>
    <property type="evidence" value="ECO:0007669"/>
    <property type="project" value="InterPro"/>
</dbReference>
<reference key="1">
    <citation type="submission" date="2017-08" db="EMBL/GenBank/DDBJ databases">
        <title>A dynamic microbial community with high functional redundancy inhabits the cold, oxic subseafloor aquifer.</title>
        <authorList>
            <person name="Tully B.J."/>
            <person name="Wheat C.G."/>
            <person name="Glazer B.T."/>
            <person name="Huber J.A."/>
        </authorList>
    </citation>
    <scope>NUCLEOTIDE SEQUENCE [LARGE SCALE GENOMIC DNA]</scope>
</reference>
<name>A0A2A4Z3G0_9PROT</name>
<dbReference type="SUPFAM" id="SSF51735">
    <property type="entry name" value="NAD(P)-binding Rossmann-fold domains"/>
    <property type="match status" value="1"/>
</dbReference>
<feature type="domain" description="Gfo/Idh/MocA-like oxidoreductase N-terminal" evidence="2">
    <location>
        <begin position="4"/>
        <end position="118"/>
    </location>
</feature>
<gene>
    <name evidence="4" type="ORF">COB13_07330</name>
</gene>
<dbReference type="InterPro" id="IPR000683">
    <property type="entry name" value="Gfo/Idh/MocA-like_OxRdtase_N"/>
</dbReference>
<accession>A0A2A4Z3G0</accession>
<dbReference type="SUPFAM" id="SSF55347">
    <property type="entry name" value="Glyceraldehyde-3-phosphate dehydrogenase-like, C-terminal domain"/>
    <property type="match status" value="1"/>
</dbReference>
<dbReference type="InterPro" id="IPR050463">
    <property type="entry name" value="Gfo/Idh/MocA_oxidrdct_glycsds"/>
</dbReference>
<evidence type="ECO:0000259" key="3">
    <source>
        <dbReference type="Pfam" id="PF22725"/>
    </source>
</evidence>
<sequence>MTIIRVGVIGCGNISDAYFKAAPQFDVLKMVACADINMDAAQAKAETYSLKALSVADLLVADDIDIILNLTTPQYHVEVGLQVIAAGKHVYSEKPLALNLAEATELAAAAKAKGLRVGCAPDTFLGGVHQTARKVIDDGLIGDVVAGTAFMLCPGHERWHPNPDFYYQAGGGPMLDMGPYYITALINMLGPVDAVVGMAKATYETRTIKSGDREGESFDVAVDTHFSGIMQFASGAMVTMTQSFDVHKHEHSPIEIYGQKGSMLVADPNKFEGEIKISAGLDDWQDVEQTHIYGDGDYRILGLADMAQAIVSDRPHRAGLELSLHVLEVMQAIQTAADEERIVKLEHQCARPAALSDNIEFGQIGE</sequence>
<comment type="caution">
    <text evidence="4">The sequence shown here is derived from an EMBL/GenBank/DDBJ whole genome shotgun (WGS) entry which is preliminary data.</text>
</comment>
<dbReference type="Pfam" id="PF22725">
    <property type="entry name" value="GFO_IDH_MocA_C3"/>
    <property type="match status" value="1"/>
</dbReference>
<dbReference type="InterPro" id="IPR055170">
    <property type="entry name" value="GFO_IDH_MocA-like_dom"/>
</dbReference>
<dbReference type="PANTHER" id="PTHR43818">
    <property type="entry name" value="BCDNA.GH03377"/>
    <property type="match status" value="1"/>
</dbReference>
<evidence type="ECO:0000259" key="2">
    <source>
        <dbReference type="Pfam" id="PF01408"/>
    </source>
</evidence>
<dbReference type="Gene3D" id="3.40.50.720">
    <property type="entry name" value="NAD(P)-binding Rossmann-like Domain"/>
    <property type="match status" value="1"/>
</dbReference>
<organism evidence="4">
    <name type="scientific">OCS116 cluster bacterium</name>
    <dbReference type="NCBI Taxonomy" id="2030921"/>
    <lineage>
        <taxon>Bacteria</taxon>
        <taxon>Pseudomonadati</taxon>
        <taxon>Pseudomonadota</taxon>
        <taxon>Alphaproteobacteria</taxon>
        <taxon>OCS116 cluster</taxon>
    </lineage>
</organism>
<reference evidence="4" key="2">
    <citation type="journal article" date="2018" name="ISME J.">
        <title>A dynamic microbial community with high functional redundancy inhabits the cold, oxic subseafloor aquifer.</title>
        <authorList>
            <person name="Tully B.J."/>
            <person name="Wheat C.G."/>
            <person name="Glazer B.T."/>
            <person name="Huber J.A."/>
        </authorList>
    </citation>
    <scope>NUCLEOTIDE SEQUENCE</scope>
    <source>
        <strain evidence="4">NORP83</strain>
    </source>
</reference>
<feature type="domain" description="GFO/IDH/MocA-like oxidoreductase" evidence="3">
    <location>
        <begin position="129"/>
        <end position="263"/>
    </location>
</feature>
<evidence type="ECO:0000313" key="4">
    <source>
        <dbReference type="EMBL" id="PCJ01664.1"/>
    </source>
</evidence>
<dbReference type="Pfam" id="PF01408">
    <property type="entry name" value="GFO_IDH_MocA"/>
    <property type="match status" value="1"/>
</dbReference>
<evidence type="ECO:0000256" key="1">
    <source>
        <dbReference type="ARBA" id="ARBA00023002"/>
    </source>
</evidence>
<dbReference type="PANTHER" id="PTHR43818:SF11">
    <property type="entry name" value="BCDNA.GH03377"/>
    <property type="match status" value="1"/>
</dbReference>
<dbReference type="GO" id="GO:0016491">
    <property type="term" value="F:oxidoreductase activity"/>
    <property type="evidence" value="ECO:0007669"/>
    <property type="project" value="UniProtKB-KW"/>
</dbReference>
<proteinExistence type="predicted"/>